<dbReference type="EMBL" id="LS483476">
    <property type="protein sequence ID" value="SQI51671.1"/>
    <property type="molecule type" value="Genomic_DNA"/>
</dbReference>
<dbReference type="InterPro" id="IPR052031">
    <property type="entry name" value="Membrane_Transporter-Flippase"/>
</dbReference>
<dbReference type="PANTHER" id="PTHR43549:SF3">
    <property type="entry name" value="MULTIDRUG RESISTANCE PROTEIN YPNP-RELATED"/>
    <property type="match status" value="1"/>
</dbReference>
<proteinExistence type="inferred from homology"/>
<feature type="transmembrane region" description="Helical" evidence="8">
    <location>
        <begin position="313"/>
        <end position="334"/>
    </location>
</feature>
<dbReference type="InterPro" id="IPR048279">
    <property type="entry name" value="MdtK-like"/>
</dbReference>
<evidence type="ECO:0000256" key="3">
    <source>
        <dbReference type="ARBA" id="ARBA00022448"/>
    </source>
</evidence>
<keyword evidence="3" id="KW-0813">Transport</keyword>
<keyword evidence="7 8" id="KW-0472">Membrane</keyword>
<feature type="transmembrane region" description="Helical" evidence="8">
    <location>
        <begin position="12"/>
        <end position="32"/>
    </location>
</feature>
<reference evidence="9 10" key="1">
    <citation type="submission" date="2018-06" db="EMBL/GenBank/DDBJ databases">
        <authorList>
            <consortium name="Pathogen Informatics"/>
            <person name="Doyle S."/>
        </authorList>
    </citation>
    <scope>NUCLEOTIDE SEQUENCE [LARGE SCALE GENOMIC DNA]</scope>
    <source>
        <strain evidence="9 10">NCTC4824</strain>
    </source>
</reference>
<evidence type="ECO:0000256" key="8">
    <source>
        <dbReference type="SAM" id="Phobius"/>
    </source>
</evidence>
<dbReference type="AlphaFoldDB" id="A0A2X4VLG6"/>
<dbReference type="CDD" id="cd13138">
    <property type="entry name" value="MATE_yoeA_like"/>
    <property type="match status" value="1"/>
</dbReference>
<accession>A0A2X4VLG6</accession>
<dbReference type="RefSeq" id="WP_066143250.1">
    <property type="nucleotide sequence ID" value="NZ_CBCSGM010000002.1"/>
</dbReference>
<comment type="subcellular location">
    <subcellularLocation>
        <location evidence="1">Cell membrane</location>
        <topology evidence="1">Multi-pass membrane protein</topology>
    </subcellularLocation>
</comment>
<gene>
    <name evidence="9" type="primary">mepA_1</name>
    <name evidence="9" type="ORF">NCTC4824_00372</name>
</gene>
<dbReference type="PIRSF" id="PIRSF006603">
    <property type="entry name" value="DinF"/>
    <property type="match status" value="1"/>
</dbReference>
<evidence type="ECO:0000313" key="9">
    <source>
        <dbReference type="EMBL" id="SQI51671.1"/>
    </source>
</evidence>
<feature type="transmembrane region" description="Helical" evidence="8">
    <location>
        <begin position="411"/>
        <end position="431"/>
    </location>
</feature>
<dbReference type="PANTHER" id="PTHR43549">
    <property type="entry name" value="MULTIDRUG RESISTANCE PROTEIN YPNP-RELATED"/>
    <property type="match status" value="1"/>
</dbReference>
<feature type="transmembrane region" description="Helical" evidence="8">
    <location>
        <begin position="52"/>
        <end position="80"/>
    </location>
</feature>
<feature type="transmembrane region" description="Helical" evidence="8">
    <location>
        <begin position="193"/>
        <end position="219"/>
    </location>
</feature>
<dbReference type="Pfam" id="PF01554">
    <property type="entry name" value="MatE"/>
    <property type="match status" value="2"/>
</dbReference>
<dbReference type="GO" id="GO:0005886">
    <property type="term" value="C:plasma membrane"/>
    <property type="evidence" value="ECO:0007669"/>
    <property type="project" value="UniProtKB-SubCell"/>
</dbReference>
<keyword evidence="6 8" id="KW-1133">Transmembrane helix</keyword>
<dbReference type="GO" id="GO:0015297">
    <property type="term" value="F:antiporter activity"/>
    <property type="evidence" value="ECO:0007669"/>
    <property type="project" value="InterPro"/>
</dbReference>
<feature type="transmembrane region" description="Helical" evidence="8">
    <location>
        <begin position="168"/>
        <end position="187"/>
    </location>
</feature>
<sequence length="446" mass="48805">MRQQDFTSGSIWKQLLVFSTPILLTNLLQVSYQFIDSLWVGNLIGADALGSVAVSSTVIFTVLSFIIGVNNATLTILSQLKGKSDSQQLKRYVNAFTVVLASMSILLGVVGFIFAESILLLLGTPESMIVDAVSYLQINFIGILFLFGYNFIGTVFRAMGNSKTPLRFVTVAVILNAVLDPLFIHIFDWGIEGAAYATVVAQGLAFLYGLFVSIHYKLIPFSVPKIPNKAEVALILKQGLPAGLQMMVISAGMAAIMSVVTSLGDNAVAGFGAAQRLDSILMLPAHALGTAVNSMAGQNIAVGKWKRVNQISFYAILLNLAAMLCAAVFIFLFADKGIRMFISEDGAVAFGTEYVKIIAFFYPFLGLNFIWNGIVRASGAMVQVLVLNFISFWILRYPLTYLFVRFFGEKGVGMGMAISFMIGSVFAFVYYKYGKWRRKELFEKSS</sequence>
<evidence type="ECO:0000256" key="1">
    <source>
        <dbReference type="ARBA" id="ARBA00004651"/>
    </source>
</evidence>
<feature type="transmembrane region" description="Helical" evidence="8">
    <location>
        <begin position="135"/>
        <end position="156"/>
    </location>
</feature>
<feature type="transmembrane region" description="Helical" evidence="8">
    <location>
        <begin position="92"/>
        <end position="115"/>
    </location>
</feature>
<name>A0A2X4VLG6_LEDLE</name>
<evidence type="ECO:0000256" key="5">
    <source>
        <dbReference type="ARBA" id="ARBA00022692"/>
    </source>
</evidence>
<dbReference type="STRING" id="1348624.GCA_001591545_02827"/>
<comment type="similarity">
    <text evidence="2">Belongs to the multi antimicrobial extrusion (MATE) (TC 2.A.66.1) family.</text>
</comment>
<dbReference type="KEGG" id="blen:NCTC4824_00372"/>
<evidence type="ECO:0000256" key="4">
    <source>
        <dbReference type="ARBA" id="ARBA00022475"/>
    </source>
</evidence>
<feature type="transmembrane region" description="Helical" evidence="8">
    <location>
        <begin position="354"/>
        <end position="374"/>
    </location>
</feature>
<protein>
    <submittedName>
        <fullName evidence="9">Damage inducible, Na+ driven multidrug efflux pump</fullName>
    </submittedName>
</protein>
<feature type="transmembrane region" description="Helical" evidence="8">
    <location>
        <begin position="381"/>
        <end position="399"/>
    </location>
</feature>
<keyword evidence="4" id="KW-1003">Cell membrane</keyword>
<keyword evidence="10" id="KW-1185">Reference proteome</keyword>
<evidence type="ECO:0000256" key="6">
    <source>
        <dbReference type="ARBA" id="ARBA00022989"/>
    </source>
</evidence>
<feature type="transmembrane region" description="Helical" evidence="8">
    <location>
        <begin position="280"/>
        <end position="301"/>
    </location>
</feature>
<evidence type="ECO:0000256" key="7">
    <source>
        <dbReference type="ARBA" id="ARBA00023136"/>
    </source>
</evidence>
<organism evidence="9 10">
    <name type="scientific">Lederbergia lenta</name>
    <name type="common">Bacillus lentus</name>
    <dbReference type="NCBI Taxonomy" id="1467"/>
    <lineage>
        <taxon>Bacteria</taxon>
        <taxon>Bacillati</taxon>
        <taxon>Bacillota</taxon>
        <taxon>Bacilli</taxon>
        <taxon>Bacillales</taxon>
        <taxon>Bacillaceae</taxon>
        <taxon>Lederbergia</taxon>
    </lineage>
</organism>
<dbReference type="InterPro" id="IPR002528">
    <property type="entry name" value="MATE_fam"/>
</dbReference>
<dbReference type="Proteomes" id="UP000249134">
    <property type="component" value="Chromosome 1"/>
</dbReference>
<feature type="transmembrane region" description="Helical" evidence="8">
    <location>
        <begin position="240"/>
        <end position="260"/>
    </location>
</feature>
<evidence type="ECO:0000256" key="2">
    <source>
        <dbReference type="ARBA" id="ARBA00010199"/>
    </source>
</evidence>
<dbReference type="NCBIfam" id="TIGR00797">
    <property type="entry name" value="matE"/>
    <property type="match status" value="1"/>
</dbReference>
<keyword evidence="5 8" id="KW-0812">Transmembrane</keyword>
<evidence type="ECO:0000313" key="10">
    <source>
        <dbReference type="Proteomes" id="UP000249134"/>
    </source>
</evidence>
<dbReference type="GO" id="GO:0042910">
    <property type="term" value="F:xenobiotic transmembrane transporter activity"/>
    <property type="evidence" value="ECO:0007669"/>
    <property type="project" value="InterPro"/>
</dbReference>